<evidence type="ECO:0000313" key="2">
    <source>
        <dbReference type="EMBL" id="SIS55032.1"/>
    </source>
</evidence>
<feature type="transmembrane region" description="Helical" evidence="1">
    <location>
        <begin position="167"/>
        <end position="187"/>
    </location>
</feature>
<feature type="transmembrane region" description="Helical" evidence="1">
    <location>
        <begin position="335"/>
        <end position="363"/>
    </location>
</feature>
<evidence type="ECO:0000313" key="3">
    <source>
        <dbReference type="Proteomes" id="UP000186156"/>
    </source>
</evidence>
<reference evidence="3" key="1">
    <citation type="submission" date="2017-01" db="EMBL/GenBank/DDBJ databases">
        <authorList>
            <person name="Varghese N."/>
            <person name="Submissions S."/>
        </authorList>
    </citation>
    <scope>NUCLEOTIDE SEQUENCE [LARGE SCALE GENOMIC DNA]</scope>
    <source>
        <strain evidence="3">DSM 16176</strain>
    </source>
</reference>
<protein>
    <submittedName>
        <fullName evidence="2">Uncharacterized protein</fullName>
    </submittedName>
</protein>
<dbReference type="EMBL" id="FTOO01000001">
    <property type="protein sequence ID" value="SIS55032.1"/>
    <property type="molecule type" value="Genomic_DNA"/>
</dbReference>
<keyword evidence="1" id="KW-1133">Transmembrane helix</keyword>
<feature type="transmembrane region" description="Helical" evidence="1">
    <location>
        <begin position="269"/>
        <end position="290"/>
    </location>
</feature>
<keyword evidence="3" id="KW-1185">Reference proteome</keyword>
<name>A0A1N7K0B8_9BACL</name>
<feature type="transmembrane region" description="Helical" evidence="1">
    <location>
        <begin position="384"/>
        <end position="408"/>
    </location>
</feature>
<accession>A0A1N7K0B8</accession>
<feature type="transmembrane region" description="Helical" evidence="1">
    <location>
        <begin position="135"/>
        <end position="155"/>
    </location>
</feature>
<sequence>MGYRKPGKTDVSSQGPFVAPSFNQSEQALPVTLPLRYMALGLCAFLLFACVLAWQVTRGVLFAPEAPSGVALTHLLTLGALMSFVMGAVYQLSTVAFLMRIVAVRLAHVLFYSYLLGLAGLIGSFSVWWPPGIGVFGVWTAVVLYGFCGNMLVSLFRTKARGAMWRFVFLAHVHLALALTAAVALALGDAHVWRAVAAYQAQILATHILLAAGGFFGFLIFGFSYKLIPMFTLAHGYDARRERWAFWLSLTALWSLVAYIWFPLFALKLVSSCFTVFAFLAHLLAVRAILRRRVRKRVEAPIRGVLMACALGVLWACALAVRAPFFGDSATWRVLVPFGIMGFVSLNVVSLTYKIVPFLVWTWQFAGGHRQGSHVLISHLLDPASARIVIGLNAFGVALVTLGVWMGSGWMCDLGAWALAVSLGIFGVHMSSVFIRALKKEEVS</sequence>
<feature type="transmembrane region" description="Helical" evidence="1">
    <location>
        <begin position="76"/>
        <end position="98"/>
    </location>
</feature>
<feature type="transmembrane region" description="Helical" evidence="1">
    <location>
        <begin position="414"/>
        <end position="438"/>
    </location>
</feature>
<gene>
    <name evidence="2" type="ORF">SAMN05421799_101278</name>
</gene>
<feature type="transmembrane region" description="Helical" evidence="1">
    <location>
        <begin position="37"/>
        <end position="56"/>
    </location>
</feature>
<organism evidence="2 3">
    <name type="scientific">Alicyclobacillus vulcanalis</name>
    <dbReference type="NCBI Taxonomy" id="252246"/>
    <lineage>
        <taxon>Bacteria</taxon>
        <taxon>Bacillati</taxon>
        <taxon>Bacillota</taxon>
        <taxon>Bacilli</taxon>
        <taxon>Bacillales</taxon>
        <taxon>Alicyclobacillaceae</taxon>
        <taxon>Alicyclobacillus</taxon>
    </lineage>
</organism>
<feature type="transmembrane region" description="Helical" evidence="1">
    <location>
        <begin position="302"/>
        <end position="323"/>
    </location>
</feature>
<feature type="transmembrane region" description="Helical" evidence="1">
    <location>
        <begin position="110"/>
        <end position="129"/>
    </location>
</feature>
<dbReference type="Proteomes" id="UP000186156">
    <property type="component" value="Unassembled WGS sequence"/>
</dbReference>
<feature type="transmembrane region" description="Helical" evidence="1">
    <location>
        <begin position="199"/>
        <end position="223"/>
    </location>
</feature>
<evidence type="ECO:0000256" key="1">
    <source>
        <dbReference type="SAM" id="Phobius"/>
    </source>
</evidence>
<dbReference type="AlphaFoldDB" id="A0A1N7K0B8"/>
<feature type="transmembrane region" description="Helical" evidence="1">
    <location>
        <begin position="244"/>
        <end position="263"/>
    </location>
</feature>
<proteinExistence type="predicted"/>
<keyword evidence="1" id="KW-0472">Membrane</keyword>
<keyword evidence="1" id="KW-0812">Transmembrane</keyword>
<dbReference type="STRING" id="252246.SAMN05421799_101278"/>